<dbReference type="Gene3D" id="1.20.1250.20">
    <property type="entry name" value="MFS general substrate transporter like domains"/>
    <property type="match status" value="2"/>
</dbReference>
<evidence type="ECO:0000313" key="8">
    <source>
        <dbReference type="EMBL" id="KAK5065027.1"/>
    </source>
</evidence>
<feature type="transmembrane region" description="Helical" evidence="6">
    <location>
        <begin position="202"/>
        <end position="225"/>
    </location>
</feature>
<dbReference type="Pfam" id="PF07690">
    <property type="entry name" value="MFS_1"/>
    <property type="match status" value="1"/>
</dbReference>
<feature type="transmembrane region" description="Helical" evidence="6">
    <location>
        <begin position="80"/>
        <end position="98"/>
    </location>
</feature>
<evidence type="ECO:0000256" key="6">
    <source>
        <dbReference type="SAM" id="Phobius"/>
    </source>
</evidence>
<feature type="transmembrane region" description="Helical" evidence="6">
    <location>
        <begin position="428"/>
        <end position="453"/>
    </location>
</feature>
<dbReference type="AlphaFoldDB" id="A0AAV9NUI9"/>
<feature type="transmembrane region" description="Helical" evidence="6">
    <location>
        <begin position="342"/>
        <end position="361"/>
    </location>
</feature>
<dbReference type="InterPro" id="IPR011701">
    <property type="entry name" value="MFS"/>
</dbReference>
<accession>A0AAV9NUI9</accession>
<keyword evidence="4 6" id="KW-1133">Transmembrane helix</keyword>
<dbReference type="GO" id="GO:0022857">
    <property type="term" value="F:transmembrane transporter activity"/>
    <property type="evidence" value="ECO:0007669"/>
    <property type="project" value="InterPro"/>
</dbReference>
<dbReference type="SUPFAM" id="SSF103473">
    <property type="entry name" value="MFS general substrate transporter"/>
    <property type="match status" value="1"/>
</dbReference>
<evidence type="ECO:0000256" key="1">
    <source>
        <dbReference type="ARBA" id="ARBA00004141"/>
    </source>
</evidence>
<comment type="caution">
    <text evidence="8">The sequence shown here is derived from an EMBL/GenBank/DDBJ whole genome shotgun (WGS) entry which is preliminary data.</text>
</comment>
<evidence type="ECO:0000259" key="7">
    <source>
        <dbReference type="PROSITE" id="PS50850"/>
    </source>
</evidence>
<dbReference type="Proteomes" id="UP001358417">
    <property type="component" value="Unassembled WGS sequence"/>
</dbReference>
<dbReference type="PANTHER" id="PTHR43791:SF36">
    <property type="entry name" value="TRANSPORTER, PUTATIVE (AFU_ORTHOLOGUE AFUA_6G08340)-RELATED"/>
    <property type="match status" value="1"/>
</dbReference>
<evidence type="ECO:0000256" key="5">
    <source>
        <dbReference type="ARBA" id="ARBA00023136"/>
    </source>
</evidence>
<feature type="transmembrane region" description="Helical" evidence="6">
    <location>
        <begin position="278"/>
        <end position="303"/>
    </location>
</feature>
<name>A0AAV9NUI9_9EURO</name>
<evidence type="ECO:0000313" key="9">
    <source>
        <dbReference type="Proteomes" id="UP001358417"/>
    </source>
</evidence>
<dbReference type="InterPro" id="IPR036259">
    <property type="entry name" value="MFS_trans_sf"/>
</dbReference>
<feature type="transmembrane region" description="Helical" evidence="6">
    <location>
        <begin position="40"/>
        <end position="57"/>
    </location>
</feature>
<feature type="transmembrane region" description="Helical" evidence="6">
    <location>
        <begin position="403"/>
        <end position="422"/>
    </location>
</feature>
<sequence length="495" mass="54800">MDTEKAEAIRLEDLAQGRPSDLAGDDVVNEKAERGVRLKLDLVLLPLLSLSIFFGYLDRGQIGNARVLGMQKDLGFTNQQFYNCVMMFYVGYMLIELPAAMSLRYFHPRYVFGIALLVFGVFAAIIPPARSYGGVMTLRVLIGLGEAFTTNAYIFITLWYKPNELATRTAAVYGMTPIAGAISGVIAYGVGKNLENKSGLMAWEWLFVIEGVVTCAFGLLVIFLLPGLPEQTAAKGSYLFRSQEDRQAILTRFAKSQNSKDAKLRPQQIWIAFKDLKLYLGSLMVGTAGVGIGAFSVFLPTFIKEFGFSRLETQLYSMIPYAFGLLGLLFFPWLSDRIHQRALVTITCLGITATGFIILMATTNKVALVAGACFVAGGAYPSLVVSIAWLLTFHGGYTKRATASWINQIFIQGYSIMATQVYRNPPRYFLGHGIALGVYTIGILSAIACWWICSRANKAKDQRQAEFAAAGELDPDMDEDYERLCDYHPGYRYTT</sequence>
<protein>
    <recommendedName>
        <fullName evidence="7">Major facilitator superfamily (MFS) profile domain-containing protein</fullName>
    </recommendedName>
</protein>
<comment type="subcellular location">
    <subcellularLocation>
        <location evidence="1">Membrane</location>
        <topology evidence="1">Multi-pass membrane protein</topology>
    </subcellularLocation>
</comment>
<evidence type="ECO:0000256" key="4">
    <source>
        <dbReference type="ARBA" id="ARBA00022989"/>
    </source>
</evidence>
<keyword evidence="9" id="KW-1185">Reference proteome</keyword>
<gene>
    <name evidence="8" type="ORF">LTR84_000862</name>
</gene>
<keyword evidence="3 6" id="KW-0812">Transmembrane</keyword>
<feature type="transmembrane region" description="Helical" evidence="6">
    <location>
        <begin position="315"/>
        <end position="335"/>
    </location>
</feature>
<dbReference type="InterPro" id="IPR020846">
    <property type="entry name" value="MFS_dom"/>
</dbReference>
<feature type="transmembrane region" description="Helical" evidence="6">
    <location>
        <begin position="141"/>
        <end position="160"/>
    </location>
</feature>
<evidence type="ECO:0000256" key="2">
    <source>
        <dbReference type="ARBA" id="ARBA00022448"/>
    </source>
</evidence>
<feature type="domain" description="Major facilitator superfamily (MFS) profile" evidence="7">
    <location>
        <begin position="44"/>
        <end position="495"/>
    </location>
</feature>
<feature type="transmembrane region" description="Helical" evidence="6">
    <location>
        <begin position="172"/>
        <end position="190"/>
    </location>
</feature>
<keyword evidence="5 6" id="KW-0472">Membrane</keyword>
<dbReference type="PROSITE" id="PS50850">
    <property type="entry name" value="MFS"/>
    <property type="match status" value="1"/>
</dbReference>
<reference evidence="8 9" key="1">
    <citation type="submission" date="2023-08" db="EMBL/GenBank/DDBJ databases">
        <title>Black Yeasts Isolated from many extreme environments.</title>
        <authorList>
            <person name="Coleine C."/>
            <person name="Stajich J.E."/>
            <person name="Selbmann L."/>
        </authorList>
    </citation>
    <scope>NUCLEOTIDE SEQUENCE [LARGE SCALE GENOMIC DNA]</scope>
    <source>
        <strain evidence="8 9">CCFEE 5792</strain>
    </source>
</reference>
<keyword evidence="2" id="KW-0813">Transport</keyword>
<evidence type="ECO:0000256" key="3">
    <source>
        <dbReference type="ARBA" id="ARBA00022692"/>
    </source>
</evidence>
<dbReference type="RefSeq" id="XP_064712351.1">
    <property type="nucleotide sequence ID" value="XM_064844491.1"/>
</dbReference>
<feature type="transmembrane region" description="Helical" evidence="6">
    <location>
        <begin position="110"/>
        <end position="129"/>
    </location>
</feature>
<organism evidence="8 9">
    <name type="scientific">Exophiala bonariae</name>
    <dbReference type="NCBI Taxonomy" id="1690606"/>
    <lineage>
        <taxon>Eukaryota</taxon>
        <taxon>Fungi</taxon>
        <taxon>Dikarya</taxon>
        <taxon>Ascomycota</taxon>
        <taxon>Pezizomycotina</taxon>
        <taxon>Eurotiomycetes</taxon>
        <taxon>Chaetothyriomycetidae</taxon>
        <taxon>Chaetothyriales</taxon>
        <taxon>Herpotrichiellaceae</taxon>
        <taxon>Exophiala</taxon>
    </lineage>
</organism>
<dbReference type="GeneID" id="89969084"/>
<dbReference type="PANTHER" id="PTHR43791">
    <property type="entry name" value="PERMEASE-RELATED"/>
    <property type="match status" value="1"/>
</dbReference>
<proteinExistence type="predicted"/>
<dbReference type="GO" id="GO:0016020">
    <property type="term" value="C:membrane"/>
    <property type="evidence" value="ECO:0007669"/>
    <property type="project" value="UniProtKB-SubCell"/>
</dbReference>
<feature type="transmembrane region" description="Helical" evidence="6">
    <location>
        <begin position="367"/>
        <end position="391"/>
    </location>
</feature>
<dbReference type="EMBL" id="JAVRRD010000001">
    <property type="protein sequence ID" value="KAK5065027.1"/>
    <property type="molecule type" value="Genomic_DNA"/>
</dbReference>